<dbReference type="SUPFAM" id="SSF49899">
    <property type="entry name" value="Concanavalin A-like lectins/glucanases"/>
    <property type="match status" value="1"/>
</dbReference>
<dbReference type="STRING" id="1798644.A2122_01660"/>
<evidence type="ECO:0000259" key="4">
    <source>
        <dbReference type="SMART" id="SM00560"/>
    </source>
</evidence>
<keyword evidence="3" id="KW-0812">Transmembrane</keyword>
<dbReference type="InterPro" id="IPR013320">
    <property type="entry name" value="ConA-like_dom_sf"/>
</dbReference>
<gene>
    <name evidence="5" type="ORF">A2122_01660</name>
</gene>
<protein>
    <recommendedName>
        <fullName evidence="4">LamG-like jellyroll fold domain-containing protein</fullName>
    </recommendedName>
</protein>
<keyword evidence="2" id="KW-1015">Disulfide bond</keyword>
<feature type="domain" description="LamG-like jellyroll fold" evidence="4">
    <location>
        <begin position="275"/>
        <end position="414"/>
    </location>
</feature>
<dbReference type="AlphaFoldDB" id="A0A1G2C6U7"/>
<organism evidence="5 6">
    <name type="scientific">Candidatus Liptonbacteria bacterium GWB1_49_6</name>
    <dbReference type="NCBI Taxonomy" id="1798644"/>
    <lineage>
        <taxon>Bacteria</taxon>
        <taxon>Candidatus Liptoniibacteriota</taxon>
    </lineage>
</organism>
<dbReference type="EMBL" id="MHKU01000040">
    <property type="protein sequence ID" value="OGY96207.1"/>
    <property type="molecule type" value="Genomic_DNA"/>
</dbReference>
<dbReference type="SMART" id="SM00560">
    <property type="entry name" value="LamGL"/>
    <property type="match status" value="1"/>
</dbReference>
<evidence type="ECO:0000256" key="1">
    <source>
        <dbReference type="ARBA" id="ARBA00022729"/>
    </source>
</evidence>
<sequence length="424" mass="44984">MNVEKFKNQKFTTGFTLIELLIVVGILAALSAVIVIVLNPAELFKQARDSKRLAEIATLKKALNVASLELPSSAQGSPNTIYISVPDDNDTTDPFDDCSGISEMPPPPSGWKYHCVSSANLAHTDGSGWLPVNFASLSSGSPVSALPIDPVNTVSSGMYYAYVTGGSYTLSASLESQKRLQDTARNDGGSDPSRIEVGTDIKLWDTASWLVGYWKFDEGTGVSAANSSVKTSGGTGNIGSLAWTTEGKIGGGLVFDPDTLSQVTASNYYEINATTSITVMAWVKPDVSGYGTGTNPGIVSKKLSLIGWGALGVDSTGKPWGRIYQDNDSTPIIYVDMIGSTSIPPGEWSHIAMVADKANSLVKLYLNGAVVSTGAHNGILRSTNGNFFIGKQGSDRFKGTIDEVKVYNRALSDLEIQAYYGATR</sequence>
<accession>A0A1G2C6U7</accession>
<name>A0A1G2C6U7_9BACT</name>
<dbReference type="InterPro" id="IPR045584">
    <property type="entry name" value="Pilin-like"/>
</dbReference>
<evidence type="ECO:0000313" key="6">
    <source>
        <dbReference type="Proteomes" id="UP000176648"/>
    </source>
</evidence>
<dbReference type="Proteomes" id="UP000176648">
    <property type="component" value="Unassembled WGS sequence"/>
</dbReference>
<dbReference type="SUPFAM" id="SSF54523">
    <property type="entry name" value="Pili subunits"/>
    <property type="match status" value="1"/>
</dbReference>
<evidence type="ECO:0000256" key="2">
    <source>
        <dbReference type="ARBA" id="ARBA00023157"/>
    </source>
</evidence>
<evidence type="ECO:0000313" key="5">
    <source>
        <dbReference type="EMBL" id="OGY96207.1"/>
    </source>
</evidence>
<keyword evidence="3" id="KW-0472">Membrane</keyword>
<evidence type="ECO:0000256" key="3">
    <source>
        <dbReference type="SAM" id="Phobius"/>
    </source>
</evidence>
<dbReference type="Gene3D" id="2.60.120.200">
    <property type="match status" value="1"/>
</dbReference>
<comment type="caution">
    <text evidence="5">The sequence shown here is derived from an EMBL/GenBank/DDBJ whole genome shotgun (WGS) entry which is preliminary data.</text>
</comment>
<dbReference type="PROSITE" id="PS00409">
    <property type="entry name" value="PROKAR_NTER_METHYL"/>
    <property type="match status" value="1"/>
</dbReference>
<dbReference type="Pfam" id="PF13385">
    <property type="entry name" value="Laminin_G_3"/>
    <property type="match status" value="1"/>
</dbReference>
<proteinExistence type="predicted"/>
<keyword evidence="1" id="KW-0732">Signal</keyword>
<dbReference type="NCBIfam" id="TIGR02532">
    <property type="entry name" value="IV_pilin_GFxxxE"/>
    <property type="match status" value="1"/>
</dbReference>
<reference evidence="5 6" key="1">
    <citation type="journal article" date="2016" name="Nat. Commun.">
        <title>Thousands of microbial genomes shed light on interconnected biogeochemical processes in an aquifer system.</title>
        <authorList>
            <person name="Anantharaman K."/>
            <person name="Brown C.T."/>
            <person name="Hug L.A."/>
            <person name="Sharon I."/>
            <person name="Castelle C.J."/>
            <person name="Probst A.J."/>
            <person name="Thomas B.C."/>
            <person name="Singh A."/>
            <person name="Wilkins M.J."/>
            <person name="Karaoz U."/>
            <person name="Brodie E.L."/>
            <person name="Williams K.H."/>
            <person name="Hubbard S.S."/>
            <person name="Banfield J.F."/>
        </authorList>
    </citation>
    <scope>NUCLEOTIDE SEQUENCE [LARGE SCALE GENOMIC DNA]</scope>
</reference>
<dbReference type="InterPro" id="IPR012902">
    <property type="entry name" value="N_methyl_site"/>
</dbReference>
<keyword evidence="3" id="KW-1133">Transmembrane helix</keyword>
<feature type="transmembrane region" description="Helical" evidence="3">
    <location>
        <begin position="20"/>
        <end position="41"/>
    </location>
</feature>
<dbReference type="Gene3D" id="3.30.700.10">
    <property type="entry name" value="Glycoprotein, Type 4 Pilin"/>
    <property type="match status" value="1"/>
</dbReference>
<dbReference type="InterPro" id="IPR006558">
    <property type="entry name" value="LamG-like"/>
</dbReference>